<dbReference type="OMA" id="NHVVNQS"/>
<sequence length="706" mass="78121">MPARALVEPEDAEYPQVPTPKELELSRQLVALQQEKDLRENRSLAQIRDLESQVHKYELCWLQVRVHELSQMLQSTKRDQILAQQAAVEEERKRWKLVVQELQAELDQERNDKEAQKNWQNRFIVSPETPDDSFLVSSTPSKAPVIDPKDDVFSRFAQSLALLPASQAPQVAEAGALPFLVHLLQQKMGDVVTGSVLIALVHLSIYQTKTRSRQLSTAPTNGMDMREQIVKAGAATPLVDVLEKSQNARVLVEASRLCAALAGYVPNKRVLASKNVVRFLVRHLMPRIPPRNREKRDDDDDEDMTTKFEKLPFPWDPAVQQNMLSALVNLCHGKNYASISTNAFVADLLHVVLDSEILRSQIATSPHFLPIVIRYVRESSNAGVQTEAAKLLGNMAYNHVVNQSALMAAEAPTALTACLTATNLQRSPQLARAGAAGLANLAYTSVNQLTIGYSNASTLLLQLLVDAVSQPPVIEAASTALACLCHQNPPNKARVTAQNGIQVLLYALGAIPDSEDDENESGRGAALVALCECFAVIANSRPNRQQVMELDGHFLLCQLCQHCSAASTPKLLESSARAVCALVPPARERDALVADNRESKMETKSIALKALERARHLLWQDSQHQHHGEEEDAALKGRRRWLTQTIDLLKNYQVLPTSHQPAAAASEKAESELEHGVTEFRERSSFSMESLTAIAPDELCPHFYNE</sequence>
<dbReference type="PANTHER" id="PTHR23315">
    <property type="entry name" value="U BOX DOMAIN-CONTAINING"/>
    <property type="match status" value="1"/>
</dbReference>
<organism evidence="2 3">
    <name type="scientific">Phytophthora sojae (strain P6497)</name>
    <name type="common">Soybean stem and root rot agent</name>
    <name type="synonym">Phytophthora megasperma f. sp. glycines</name>
    <dbReference type="NCBI Taxonomy" id="1094619"/>
    <lineage>
        <taxon>Eukaryota</taxon>
        <taxon>Sar</taxon>
        <taxon>Stramenopiles</taxon>
        <taxon>Oomycota</taxon>
        <taxon>Peronosporomycetes</taxon>
        <taxon>Peronosporales</taxon>
        <taxon>Peronosporaceae</taxon>
        <taxon>Phytophthora</taxon>
    </lineage>
</organism>
<dbReference type="PANTHER" id="PTHR23315:SF7">
    <property type="entry name" value="U-BOX DOMAIN-CONTAINING PROTEIN 4"/>
    <property type="match status" value="1"/>
</dbReference>
<proteinExistence type="predicted"/>
<dbReference type="EMBL" id="JH159159">
    <property type="protein sequence ID" value="EGZ09917.1"/>
    <property type="molecule type" value="Genomic_DNA"/>
</dbReference>
<protein>
    <recommendedName>
        <fullName evidence="4">Armadillo-type fold</fullName>
    </recommendedName>
</protein>
<dbReference type="InterPro" id="IPR016024">
    <property type="entry name" value="ARM-type_fold"/>
</dbReference>
<dbReference type="InterPro" id="IPR011989">
    <property type="entry name" value="ARM-like"/>
</dbReference>
<reference evidence="2 3" key="1">
    <citation type="journal article" date="2006" name="Science">
        <title>Phytophthora genome sequences uncover evolutionary origins and mechanisms of pathogenesis.</title>
        <authorList>
            <person name="Tyler B.M."/>
            <person name="Tripathy S."/>
            <person name="Zhang X."/>
            <person name="Dehal P."/>
            <person name="Jiang R.H."/>
            <person name="Aerts A."/>
            <person name="Arredondo F.D."/>
            <person name="Baxter L."/>
            <person name="Bensasson D."/>
            <person name="Beynon J.L."/>
            <person name="Chapman J."/>
            <person name="Damasceno C.M."/>
            <person name="Dorrance A.E."/>
            <person name="Dou D."/>
            <person name="Dickerman A.W."/>
            <person name="Dubchak I.L."/>
            <person name="Garbelotto M."/>
            <person name="Gijzen M."/>
            <person name="Gordon S.G."/>
            <person name="Govers F."/>
            <person name="Grunwald N.J."/>
            <person name="Huang W."/>
            <person name="Ivors K.L."/>
            <person name="Jones R.W."/>
            <person name="Kamoun S."/>
            <person name="Krampis K."/>
            <person name="Lamour K.H."/>
            <person name="Lee M.K."/>
            <person name="McDonald W.H."/>
            <person name="Medina M."/>
            <person name="Meijer H.J."/>
            <person name="Nordberg E.K."/>
            <person name="Maclean D.J."/>
            <person name="Ospina-Giraldo M.D."/>
            <person name="Morris P.F."/>
            <person name="Phuntumart V."/>
            <person name="Putnam N.H."/>
            <person name="Rash S."/>
            <person name="Rose J.K."/>
            <person name="Sakihama Y."/>
            <person name="Salamov A.A."/>
            <person name="Savidor A."/>
            <person name="Scheuring C.F."/>
            <person name="Smith B.M."/>
            <person name="Sobral B.W."/>
            <person name="Terry A."/>
            <person name="Torto-Alalibo T.A."/>
            <person name="Win J."/>
            <person name="Xu Z."/>
            <person name="Zhang H."/>
            <person name="Grigoriev I.V."/>
            <person name="Rokhsar D.S."/>
            <person name="Boore J.L."/>
        </authorList>
    </citation>
    <scope>NUCLEOTIDE SEQUENCE [LARGE SCALE GENOMIC DNA]</scope>
    <source>
        <strain evidence="2 3">P6497</strain>
    </source>
</reference>
<dbReference type="SUPFAM" id="SSF48371">
    <property type="entry name" value="ARM repeat"/>
    <property type="match status" value="1"/>
</dbReference>
<dbReference type="SMR" id="G5A2M7"/>
<evidence type="ECO:0008006" key="4">
    <source>
        <dbReference type="Google" id="ProtNLM"/>
    </source>
</evidence>
<feature type="coiled-coil region" evidence="1">
    <location>
        <begin position="85"/>
        <end position="119"/>
    </location>
</feature>
<dbReference type="Proteomes" id="UP000002640">
    <property type="component" value="Unassembled WGS sequence"/>
</dbReference>
<dbReference type="InterPro" id="IPR000225">
    <property type="entry name" value="Armadillo"/>
</dbReference>
<accession>G5A2M7</accession>
<dbReference type="SMART" id="SM00185">
    <property type="entry name" value="ARM"/>
    <property type="match status" value="6"/>
</dbReference>
<name>G5A2M7_PHYSP</name>
<keyword evidence="1" id="KW-0175">Coiled coil</keyword>
<dbReference type="RefSeq" id="XP_009534778.1">
    <property type="nucleotide sequence ID" value="XM_009536483.1"/>
</dbReference>
<evidence type="ECO:0000313" key="3">
    <source>
        <dbReference type="Proteomes" id="UP000002640"/>
    </source>
</evidence>
<keyword evidence="3" id="KW-1185">Reference proteome</keyword>
<dbReference type="AlphaFoldDB" id="G5A2M7"/>
<dbReference type="GeneID" id="20642539"/>
<dbReference type="KEGG" id="psoj:PHYSODRAFT_305280"/>
<gene>
    <name evidence="2" type="ORF">PHYSODRAFT_305280</name>
</gene>
<dbReference type="InParanoid" id="G5A2M7"/>
<dbReference type="Gene3D" id="1.25.10.10">
    <property type="entry name" value="Leucine-rich Repeat Variant"/>
    <property type="match status" value="2"/>
</dbReference>
<evidence type="ECO:0000313" key="2">
    <source>
        <dbReference type="EMBL" id="EGZ09917.1"/>
    </source>
</evidence>
<evidence type="ECO:0000256" key="1">
    <source>
        <dbReference type="SAM" id="Coils"/>
    </source>
</evidence>